<evidence type="ECO:0000256" key="1">
    <source>
        <dbReference type="SAM" id="MobiDB-lite"/>
    </source>
</evidence>
<feature type="compositionally biased region" description="Polar residues" evidence="1">
    <location>
        <begin position="1"/>
        <end position="10"/>
    </location>
</feature>
<comment type="caution">
    <text evidence="2">The sequence shown here is derived from an EMBL/GenBank/DDBJ whole genome shotgun (WGS) entry which is preliminary data.</text>
</comment>
<dbReference type="EMBL" id="CAAALY010055090">
    <property type="protein sequence ID" value="VEL22182.1"/>
    <property type="molecule type" value="Genomic_DNA"/>
</dbReference>
<proteinExistence type="predicted"/>
<keyword evidence="3" id="KW-1185">Reference proteome</keyword>
<protein>
    <submittedName>
        <fullName evidence="2">Uncharacterized protein</fullName>
    </submittedName>
</protein>
<gene>
    <name evidence="2" type="ORF">PXEA_LOCUS15622</name>
</gene>
<organism evidence="2 3">
    <name type="scientific">Protopolystoma xenopodis</name>
    <dbReference type="NCBI Taxonomy" id="117903"/>
    <lineage>
        <taxon>Eukaryota</taxon>
        <taxon>Metazoa</taxon>
        <taxon>Spiralia</taxon>
        <taxon>Lophotrochozoa</taxon>
        <taxon>Platyhelminthes</taxon>
        <taxon>Monogenea</taxon>
        <taxon>Polyopisthocotylea</taxon>
        <taxon>Polystomatidea</taxon>
        <taxon>Polystomatidae</taxon>
        <taxon>Protopolystoma</taxon>
    </lineage>
</organism>
<dbReference type="InterPro" id="IPR022069">
    <property type="entry name" value="DUF3622"/>
</dbReference>
<sequence length="190" mass="20849">MPDSTTTNPAHSEAAQTRRAARGLASSTRLLVATTPVAAGPSGLQRNNTITLPPPPHPLAAAAVALSSSPSSPRERLRAGDYAHKSFFLVRRQFQLTKAPLPYVSRRIIDTESTPKACSYNAQTATHLSVQKSHDGFKSECEAENMAKSELAIRKCIQQSKISLILDEYMKKPQRRKDAERVHCKSRTLT</sequence>
<dbReference type="Pfam" id="PF12286">
    <property type="entry name" value="DUF3622"/>
    <property type="match status" value="1"/>
</dbReference>
<reference evidence="2" key="1">
    <citation type="submission" date="2018-11" db="EMBL/GenBank/DDBJ databases">
        <authorList>
            <consortium name="Pathogen Informatics"/>
        </authorList>
    </citation>
    <scope>NUCLEOTIDE SEQUENCE</scope>
</reference>
<evidence type="ECO:0000313" key="3">
    <source>
        <dbReference type="Proteomes" id="UP000784294"/>
    </source>
</evidence>
<accession>A0A3S5BFB3</accession>
<feature type="region of interest" description="Disordered" evidence="1">
    <location>
        <begin position="1"/>
        <end position="26"/>
    </location>
</feature>
<dbReference type="AlphaFoldDB" id="A0A3S5BFB3"/>
<evidence type="ECO:0000313" key="2">
    <source>
        <dbReference type="EMBL" id="VEL22182.1"/>
    </source>
</evidence>
<dbReference type="Proteomes" id="UP000784294">
    <property type="component" value="Unassembled WGS sequence"/>
</dbReference>
<name>A0A3S5BFB3_9PLAT</name>